<dbReference type="PANTHER" id="PTHR46375">
    <property type="entry name" value="KELCH REPEAT AND BTB DOMAIN-CONTAINING PROTEIN 13-RELATED"/>
    <property type="match status" value="1"/>
</dbReference>
<dbReference type="SMART" id="SM00612">
    <property type="entry name" value="Kelch"/>
    <property type="match status" value="4"/>
</dbReference>
<evidence type="ECO:0000313" key="1">
    <source>
        <dbReference type="EMBL" id="CAE0638024.1"/>
    </source>
</evidence>
<dbReference type="PANTHER" id="PTHR46375:SF3">
    <property type="entry name" value="KELCH REPEAT AND BTB DOMAIN-CONTAINING PROTEIN 13"/>
    <property type="match status" value="1"/>
</dbReference>
<proteinExistence type="predicted"/>
<dbReference type="InterPro" id="IPR006652">
    <property type="entry name" value="Kelch_1"/>
</dbReference>
<dbReference type="SUPFAM" id="SSF117281">
    <property type="entry name" value="Kelch motif"/>
    <property type="match status" value="1"/>
</dbReference>
<sequence length="269" mass="28036">MNLEPRPAISTNQAAEFQSPFFSYSAPPNAWEYAPPLPAPNCFLGAAGDAGGRVHIAGGGDSMYVGAKVYTACWHLGPHSTSWSAGPALLRPRCGLALARGGGGGDRLYALGGYGGGQIYHATVEVWDMGHGANEGRGWSAAAAAAPMAGGPRTGLGAGWGPDGALYAVGGSPDGLRGLKTAEKYDPREGKWHMISQLHEERGYCAAVFGFSGQLYAMGGTHMDTVSRSVEVYDPRNDTWSIADDLGNCLTDFSAVAFLNHHHAAAVVL</sequence>
<dbReference type="AlphaFoldDB" id="A0A7S4DA84"/>
<protein>
    <submittedName>
        <fullName evidence="1">Uncharacterized protein</fullName>
    </submittedName>
</protein>
<organism evidence="1">
    <name type="scientific">Heterosigma akashiwo</name>
    <name type="common">Chromophytic alga</name>
    <name type="synonym">Heterosigma carterae</name>
    <dbReference type="NCBI Taxonomy" id="2829"/>
    <lineage>
        <taxon>Eukaryota</taxon>
        <taxon>Sar</taxon>
        <taxon>Stramenopiles</taxon>
        <taxon>Ochrophyta</taxon>
        <taxon>Raphidophyceae</taxon>
        <taxon>Chattonellales</taxon>
        <taxon>Chattonellaceae</taxon>
        <taxon>Heterosigma</taxon>
    </lineage>
</organism>
<dbReference type="EMBL" id="HBIU01036540">
    <property type="protein sequence ID" value="CAE0638024.1"/>
    <property type="molecule type" value="Transcribed_RNA"/>
</dbReference>
<gene>
    <name evidence="1" type="ORF">HAKA00212_LOCUS16801</name>
</gene>
<dbReference type="Gene3D" id="2.120.10.80">
    <property type="entry name" value="Kelch-type beta propeller"/>
    <property type="match status" value="1"/>
</dbReference>
<accession>A0A7S4DA84</accession>
<reference evidence="1" key="1">
    <citation type="submission" date="2021-01" db="EMBL/GenBank/DDBJ databases">
        <authorList>
            <person name="Corre E."/>
            <person name="Pelletier E."/>
            <person name="Niang G."/>
            <person name="Scheremetjew M."/>
            <person name="Finn R."/>
            <person name="Kale V."/>
            <person name="Holt S."/>
            <person name="Cochrane G."/>
            <person name="Meng A."/>
            <person name="Brown T."/>
            <person name="Cohen L."/>
        </authorList>
    </citation>
    <scope>NUCLEOTIDE SEQUENCE</scope>
    <source>
        <strain evidence="1">CCMP3107</strain>
    </source>
</reference>
<dbReference type="InterPro" id="IPR052392">
    <property type="entry name" value="Kelch-BTB_domain-containing"/>
</dbReference>
<dbReference type="InterPro" id="IPR037293">
    <property type="entry name" value="Gal_Oxidase_central_sf"/>
</dbReference>
<dbReference type="InterPro" id="IPR015915">
    <property type="entry name" value="Kelch-typ_b-propeller"/>
</dbReference>
<dbReference type="Pfam" id="PF01344">
    <property type="entry name" value="Kelch_1"/>
    <property type="match status" value="2"/>
</dbReference>
<dbReference type="Gene3D" id="2.130.10.80">
    <property type="entry name" value="Galactose oxidase/kelch, beta-propeller"/>
    <property type="match status" value="1"/>
</dbReference>
<name>A0A7S4DA84_HETAK</name>